<dbReference type="AlphaFoldDB" id="D5UBW9"/>
<feature type="compositionally biased region" description="Acidic residues" evidence="1">
    <location>
        <begin position="29"/>
        <end position="38"/>
    </location>
</feature>
<evidence type="ECO:0000313" key="3">
    <source>
        <dbReference type="Proteomes" id="UP000000849"/>
    </source>
</evidence>
<name>D5UBW9_CELFN</name>
<dbReference type="Proteomes" id="UP000000849">
    <property type="component" value="Chromosome"/>
</dbReference>
<sequence length="63" mass="6113">MSVPDDRATPAPDEVPDAVTATAPAADPAPDDALDDAPADAGTPGEEGTVLPVPGNRASTGFA</sequence>
<protein>
    <submittedName>
        <fullName evidence="2">Uncharacterized protein</fullName>
    </submittedName>
</protein>
<dbReference type="EMBL" id="CP001964">
    <property type="protein sequence ID" value="ADG76128.1"/>
    <property type="molecule type" value="Genomic_DNA"/>
</dbReference>
<gene>
    <name evidence="2" type="ordered locus">Cfla_3247</name>
</gene>
<dbReference type="HOGENOM" id="CLU_2877564_0_0_11"/>
<dbReference type="RefSeq" id="WP_013118459.1">
    <property type="nucleotide sequence ID" value="NC_014151.1"/>
</dbReference>
<feature type="compositionally biased region" description="Low complexity" evidence="1">
    <location>
        <begin position="17"/>
        <end position="28"/>
    </location>
</feature>
<evidence type="ECO:0000256" key="1">
    <source>
        <dbReference type="SAM" id="MobiDB-lite"/>
    </source>
</evidence>
<reference evidence="2 3" key="1">
    <citation type="journal article" date="2010" name="Stand. Genomic Sci.">
        <title>Complete genome sequence of Cellulomonas flavigena type strain (134).</title>
        <authorList>
            <person name="Abt B."/>
            <person name="Foster B."/>
            <person name="Lapidus A."/>
            <person name="Clum A."/>
            <person name="Sun H."/>
            <person name="Pukall R."/>
            <person name="Lucas S."/>
            <person name="Glavina Del Rio T."/>
            <person name="Nolan M."/>
            <person name="Tice H."/>
            <person name="Cheng J.F."/>
            <person name="Pitluck S."/>
            <person name="Liolios K."/>
            <person name="Ivanova N."/>
            <person name="Mavromatis K."/>
            <person name="Ovchinnikova G."/>
            <person name="Pati A."/>
            <person name="Goodwin L."/>
            <person name="Chen A."/>
            <person name="Palaniappan K."/>
            <person name="Land M."/>
            <person name="Hauser L."/>
            <person name="Chang Y.J."/>
            <person name="Jeffries C.D."/>
            <person name="Rohde M."/>
            <person name="Goker M."/>
            <person name="Woyke T."/>
            <person name="Bristow J."/>
            <person name="Eisen J.A."/>
            <person name="Markowitz V."/>
            <person name="Hugenholtz P."/>
            <person name="Kyrpides N.C."/>
            <person name="Klenk H.P."/>
        </authorList>
    </citation>
    <scope>NUCLEOTIDE SEQUENCE [LARGE SCALE GENOMIC DNA]</scope>
    <source>
        <strain evidence="3">ATCC 482 / DSM 20109 / BCRC 11376 / JCM 18109 / NBRC 3775 / NCIMB 8073 / NRS 134</strain>
    </source>
</reference>
<proteinExistence type="predicted"/>
<accession>D5UBW9</accession>
<dbReference type="STRING" id="446466.Cfla_3247"/>
<evidence type="ECO:0000313" key="2">
    <source>
        <dbReference type="EMBL" id="ADG76128.1"/>
    </source>
</evidence>
<keyword evidence="3" id="KW-1185">Reference proteome</keyword>
<dbReference type="KEGG" id="cfl:Cfla_3247"/>
<organism evidence="2 3">
    <name type="scientific">Cellulomonas flavigena (strain ATCC 482 / DSM 20109 / BCRC 11376 / JCM 18109 / NBRC 3775 / NCIMB 8073 / NRS 134)</name>
    <dbReference type="NCBI Taxonomy" id="446466"/>
    <lineage>
        <taxon>Bacteria</taxon>
        <taxon>Bacillati</taxon>
        <taxon>Actinomycetota</taxon>
        <taxon>Actinomycetes</taxon>
        <taxon>Micrococcales</taxon>
        <taxon>Cellulomonadaceae</taxon>
        <taxon>Cellulomonas</taxon>
    </lineage>
</organism>
<feature type="region of interest" description="Disordered" evidence="1">
    <location>
        <begin position="1"/>
        <end position="63"/>
    </location>
</feature>